<comment type="caution">
    <text evidence="3">The sequence shown here is derived from an EMBL/GenBank/DDBJ whole genome shotgun (WGS) entry which is preliminary data.</text>
</comment>
<keyword evidence="4" id="KW-1185">Reference proteome</keyword>
<dbReference type="PANTHER" id="PTHR40057">
    <property type="entry name" value="SLR1162 PROTEIN"/>
    <property type="match status" value="1"/>
</dbReference>
<gene>
    <name evidence="3" type="ORF">F5972_16325</name>
</gene>
<dbReference type="Pfam" id="PF03992">
    <property type="entry name" value="ABM"/>
    <property type="match status" value="1"/>
</dbReference>
<feature type="region of interest" description="Disordered" evidence="1">
    <location>
        <begin position="202"/>
        <end position="231"/>
    </location>
</feature>
<dbReference type="InterPro" id="IPR007138">
    <property type="entry name" value="ABM_dom"/>
</dbReference>
<evidence type="ECO:0000313" key="4">
    <source>
        <dbReference type="Proteomes" id="UP000327011"/>
    </source>
</evidence>
<feature type="domain" description="ABM" evidence="2">
    <location>
        <begin position="70"/>
        <end position="138"/>
    </location>
</feature>
<name>A0A5J5K2F4_9ACTN</name>
<evidence type="ECO:0000259" key="2">
    <source>
        <dbReference type="Pfam" id="PF03992"/>
    </source>
</evidence>
<dbReference type="AlphaFoldDB" id="A0A5J5K2F4"/>
<feature type="compositionally biased region" description="Basic residues" evidence="1">
    <location>
        <begin position="213"/>
        <end position="231"/>
    </location>
</feature>
<accession>A0A5J5K2F4</accession>
<organism evidence="3 4">
    <name type="scientific">Microbispora cellulosiformans</name>
    <dbReference type="NCBI Taxonomy" id="2614688"/>
    <lineage>
        <taxon>Bacteria</taxon>
        <taxon>Bacillati</taxon>
        <taxon>Actinomycetota</taxon>
        <taxon>Actinomycetes</taxon>
        <taxon>Streptosporangiales</taxon>
        <taxon>Streptosporangiaceae</taxon>
        <taxon>Microbispora</taxon>
    </lineage>
</organism>
<evidence type="ECO:0000313" key="3">
    <source>
        <dbReference type="EMBL" id="KAA9378418.1"/>
    </source>
</evidence>
<dbReference type="PANTHER" id="PTHR40057:SF1">
    <property type="entry name" value="SLR1162 PROTEIN"/>
    <property type="match status" value="1"/>
</dbReference>
<dbReference type="Proteomes" id="UP000327011">
    <property type="component" value="Unassembled WGS sequence"/>
</dbReference>
<dbReference type="InterPro" id="IPR038762">
    <property type="entry name" value="ABM_predict"/>
</dbReference>
<proteinExistence type="predicted"/>
<sequence length="231" mass="26086">MPVSWTKRFIRPATAWRENGWSFSVSRERNSPKPAPRRRRLLEEGRGLLARPEDQEVLVGAPPAHRAVTVGIAHRVTRSAEPAFLRWQEKVRKVREKFPGFLGFELFRPVPGLQGDWVSVFRFDTREHLESWLGSQARRTLLDEGRGIIASYDVRRIDSAFSGWFRFTGDSARGAGPPGWKQAMSVILGLYPVLIVLGSPAGRPGGAEDRLSRPARRRGRGGTRPRRPSRS</sequence>
<evidence type="ECO:0000256" key="1">
    <source>
        <dbReference type="SAM" id="MobiDB-lite"/>
    </source>
</evidence>
<dbReference type="EMBL" id="VYTZ01000005">
    <property type="protein sequence ID" value="KAA9378418.1"/>
    <property type="molecule type" value="Genomic_DNA"/>
</dbReference>
<dbReference type="SUPFAM" id="SSF54909">
    <property type="entry name" value="Dimeric alpha+beta barrel"/>
    <property type="match status" value="1"/>
</dbReference>
<reference evidence="3 4" key="1">
    <citation type="submission" date="2019-09" db="EMBL/GenBank/DDBJ databases">
        <title>Screening of Novel Bioactive Compounds from Soil-Associated.</title>
        <authorList>
            <person name="Gong X."/>
        </authorList>
    </citation>
    <scope>NUCLEOTIDE SEQUENCE [LARGE SCALE GENOMIC DNA]</scope>
    <source>
        <strain evidence="3 4">Gxj-6</strain>
    </source>
</reference>
<protein>
    <recommendedName>
        <fullName evidence="2">ABM domain-containing protein</fullName>
    </recommendedName>
</protein>
<dbReference type="Gene3D" id="3.30.70.100">
    <property type="match status" value="1"/>
</dbReference>
<dbReference type="InterPro" id="IPR011008">
    <property type="entry name" value="Dimeric_a/b-barrel"/>
</dbReference>